<keyword evidence="5" id="KW-1185">Reference proteome</keyword>
<dbReference type="EMBL" id="JABBNT010000005">
    <property type="protein sequence ID" value="NMM46181.1"/>
    <property type="molecule type" value="Genomic_DNA"/>
</dbReference>
<evidence type="ECO:0000256" key="1">
    <source>
        <dbReference type="ARBA" id="ARBA00022801"/>
    </source>
</evidence>
<dbReference type="InterPro" id="IPR001279">
    <property type="entry name" value="Metallo-B-lactamas"/>
</dbReference>
<dbReference type="Pfam" id="PF07521">
    <property type="entry name" value="RMMBL"/>
    <property type="match status" value="1"/>
</dbReference>
<dbReference type="GO" id="GO:0004521">
    <property type="term" value="F:RNA endonuclease activity"/>
    <property type="evidence" value="ECO:0007669"/>
    <property type="project" value="TreeGrafter"/>
</dbReference>
<dbReference type="CDD" id="cd16295">
    <property type="entry name" value="TTHA0252-CPSF-like_MBL-fold"/>
    <property type="match status" value="1"/>
</dbReference>
<gene>
    <name evidence="4" type="ORF">HH303_16940</name>
</gene>
<dbReference type="PANTHER" id="PTHR11203:SF37">
    <property type="entry name" value="INTEGRATOR COMPLEX SUBUNIT 11"/>
    <property type="match status" value="1"/>
</dbReference>
<evidence type="ECO:0000259" key="2">
    <source>
        <dbReference type="SMART" id="SM00849"/>
    </source>
</evidence>
<evidence type="ECO:0000313" key="5">
    <source>
        <dbReference type="Proteomes" id="UP000539372"/>
    </source>
</evidence>
<dbReference type="SUPFAM" id="SSF56281">
    <property type="entry name" value="Metallo-hydrolase/oxidoreductase"/>
    <property type="match status" value="1"/>
</dbReference>
<dbReference type="Gene3D" id="3.60.15.10">
    <property type="entry name" value="Ribonuclease Z/Hydroxyacylglutathione hydrolase-like"/>
    <property type="match status" value="1"/>
</dbReference>
<name>A0A7Y0E2V2_9PROT</name>
<accession>A0A7Y0E2V2</accession>
<dbReference type="InterPro" id="IPR011108">
    <property type="entry name" value="RMMBL"/>
</dbReference>
<dbReference type="Proteomes" id="UP000539372">
    <property type="component" value="Unassembled WGS sequence"/>
</dbReference>
<dbReference type="InterPro" id="IPR050698">
    <property type="entry name" value="MBL"/>
</dbReference>
<feature type="domain" description="Beta-Casp" evidence="3">
    <location>
        <begin position="249"/>
        <end position="368"/>
    </location>
</feature>
<dbReference type="InterPro" id="IPR036866">
    <property type="entry name" value="RibonucZ/Hydroxyglut_hydro"/>
</dbReference>
<dbReference type="InterPro" id="IPR022712">
    <property type="entry name" value="Beta_Casp"/>
</dbReference>
<dbReference type="Pfam" id="PF10996">
    <property type="entry name" value="Beta-Casp"/>
    <property type="match status" value="1"/>
</dbReference>
<dbReference type="SMART" id="SM00849">
    <property type="entry name" value="Lactamase_B"/>
    <property type="match status" value="1"/>
</dbReference>
<dbReference type="GO" id="GO:0016787">
    <property type="term" value="F:hydrolase activity"/>
    <property type="evidence" value="ECO:0007669"/>
    <property type="project" value="UniProtKB-KW"/>
</dbReference>
<sequence length="454" mass="50724">MAVDLTFLGAVGTVTGSKYLLDTGDRRILIDCGLFQGFKQLRRRNWAPLPVDLKSIDAVLLTHAHVDHSGYLPALVRDGYSGPIYATPPTCELCDVLLHDSGHLMEREAEQANRYGYSKHKPAVPLYTEEDAELALEHFRAQKFEEDLRLGDGLRVRFLPAGHILGASMIEVYTPQAKILLSGDLGRPGSATMVDPTPVKQADYLVVESTYGNRLHDKADAEERIAEIVNKVAQRGGTVLIPSFAVGRSQMLLYHISRLKKEGRIPDLPVYLDSPMAIDASELFWKYRKDHRLTEEESRETCQVATYVRSPEESKRLDENIVPKIIVSASGMATGGRILHHLKRYLPDRRNFVLFAGFQAGGTRGRALVTGAQKIKIHGSYHAVRADVDNLDMLSAHADADEILGWLKNFEAPPRMTFITHGEPEASDALRLRIEEELGWECTVPEFRDGYDLV</sequence>
<protein>
    <submittedName>
        <fullName evidence="4">MBL fold metallo-hydrolase</fullName>
    </submittedName>
</protein>
<comment type="caution">
    <text evidence="4">The sequence shown here is derived from an EMBL/GenBank/DDBJ whole genome shotgun (WGS) entry which is preliminary data.</text>
</comment>
<feature type="domain" description="Metallo-beta-lactamase" evidence="2">
    <location>
        <begin position="15"/>
        <end position="244"/>
    </location>
</feature>
<dbReference type="PANTHER" id="PTHR11203">
    <property type="entry name" value="CLEAVAGE AND POLYADENYLATION SPECIFICITY FACTOR FAMILY MEMBER"/>
    <property type="match status" value="1"/>
</dbReference>
<evidence type="ECO:0000259" key="3">
    <source>
        <dbReference type="SMART" id="SM01027"/>
    </source>
</evidence>
<dbReference type="AlphaFoldDB" id="A0A7Y0E2V2"/>
<reference evidence="4 5" key="1">
    <citation type="submission" date="2020-04" db="EMBL/GenBank/DDBJ databases">
        <title>Rhodospirillaceae bacterium KN72 isolated from deep sea.</title>
        <authorList>
            <person name="Zhang D.-C."/>
        </authorList>
    </citation>
    <scope>NUCLEOTIDE SEQUENCE [LARGE SCALE GENOMIC DNA]</scope>
    <source>
        <strain evidence="4 5">KN72</strain>
    </source>
</reference>
<dbReference type="SMART" id="SM01027">
    <property type="entry name" value="Beta-Casp"/>
    <property type="match status" value="1"/>
</dbReference>
<evidence type="ECO:0000313" key="4">
    <source>
        <dbReference type="EMBL" id="NMM46181.1"/>
    </source>
</evidence>
<dbReference type="Gene3D" id="3.40.50.10890">
    <property type="match status" value="1"/>
</dbReference>
<dbReference type="RefSeq" id="WP_169626557.1">
    <property type="nucleotide sequence ID" value="NZ_JABBNT010000005.1"/>
</dbReference>
<proteinExistence type="predicted"/>
<dbReference type="Pfam" id="PF00753">
    <property type="entry name" value="Lactamase_B"/>
    <property type="match status" value="1"/>
</dbReference>
<organism evidence="4 5">
    <name type="scientific">Pacificispira spongiicola</name>
    <dbReference type="NCBI Taxonomy" id="2729598"/>
    <lineage>
        <taxon>Bacteria</taxon>
        <taxon>Pseudomonadati</taxon>
        <taxon>Pseudomonadota</taxon>
        <taxon>Alphaproteobacteria</taxon>
        <taxon>Rhodospirillales</taxon>
        <taxon>Rhodospirillaceae</taxon>
        <taxon>Pacificispira</taxon>
    </lineage>
</organism>
<keyword evidence="1 4" id="KW-0378">Hydrolase</keyword>